<dbReference type="InterPro" id="IPR006626">
    <property type="entry name" value="PbH1"/>
</dbReference>
<dbReference type="OrthoDB" id="2587928at2759"/>
<accession>A0A5M3MBD5</accession>
<dbReference type="SMART" id="SM00710">
    <property type="entry name" value="PbH1"/>
    <property type="match status" value="5"/>
</dbReference>
<keyword evidence="1" id="KW-0472">Membrane</keyword>
<name>A0A5M3MBD5_CONPW</name>
<dbReference type="InterPro" id="IPR011050">
    <property type="entry name" value="Pectin_lyase_fold/virulence"/>
</dbReference>
<dbReference type="EMBL" id="JH711586">
    <property type="protein sequence ID" value="EIW76326.1"/>
    <property type="molecule type" value="Genomic_DNA"/>
</dbReference>
<evidence type="ECO:0000313" key="3">
    <source>
        <dbReference type="EMBL" id="EIW76326.1"/>
    </source>
</evidence>
<dbReference type="Gene3D" id="2.160.20.10">
    <property type="entry name" value="Single-stranded right-handed beta-helix, Pectin lyase-like"/>
    <property type="match status" value="1"/>
</dbReference>
<dbReference type="AlphaFoldDB" id="A0A5M3MBD5"/>
<proteinExistence type="predicted"/>
<keyword evidence="4" id="KW-1185">Reference proteome</keyword>
<dbReference type="GeneID" id="19201392"/>
<dbReference type="InterPro" id="IPR012334">
    <property type="entry name" value="Pectin_lyas_fold"/>
</dbReference>
<dbReference type="OMA" id="VVRNNMV"/>
<evidence type="ECO:0000313" key="4">
    <source>
        <dbReference type="Proteomes" id="UP000053558"/>
    </source>
</evidence>
<dbReference type="RefSeq" id="XP_007773562.1">
    <property type="nucleotide sequence ID" value="XM_007775372.1"/>
</dbReference>
<keyword evidence="1" id="KW-1133">Transmembrane helix</keyword>
<keyword evidence="1" id="KW-0812">Transmembrane</keyword>
<reference evidence="4" key="1">
    <citation type="journal article" date="2012" name="Science">
        <title>The Paleozoic origin of enzymatic lignin decomposition reconstructed from 31 fungal genomes.</title>
        <authorList>
            <person name="Floudas D."/>
            <person name="Binder M."/>
            <person name="Riley R."/>
            <person name="Barry K."/>
            <person name="Blanchette R.A."/>
            <person name="Henrissat B."/>
            <person name="Martinez A.T."/>
            <person name="Otillar R."/>
            <person name="Spatafora J.W."/>
            <person name="Yadav J.S."/>
            <person name="Aerts A."/>
            <person name="Benoit I."/>
            <person name="Boyd A."/>
            <person name="Carlson A."/>
            <person name="Copeland A."/>
            <person name="Coutinho P.M."/>
            <person name="de Vries R.P."/>
            <person name="Ferreira P."/>
            <person name="Findley K."/>
            <person name="Foster B."/>
            <person name="Gaskell J."/>
            <person name="Glotzer D."/>
            <person name="Gorecki P."/>
            <person name="Heitman J."/>
            <person name="Hesse C."/>
            <person name="Hori C."/>
            <person name="Igarashi K."/>
            <person name="Jurgens J.A."/>
            <person name="Kallen N."/>
            <person name="Kersten P."/>
            <person name="Kohler A."/>
            <person name="Kuees U."/>
            <person name="Kumar T.K.A."/>
            <person name="Kuo A."/>
            <person name="LaButti K."/>
            <person name="Larrondo L.F."/>
            <person name="Lindquist E."/>
            <person name="Ling A."/>
            <person name="Lombard V."/>
            <person name="Lucas S."/>
            <person name="Lundell T."/>
            <person name="Martin R."/>
            <person name="McLaughlin D.J."/>
            <person name="Morgenstern I."/>
            <person name="Morin E."/>
            <person name="Murat C."/>
            <person name="Nagy L.G."/>
            <person name="Nolan M."/>
            <person name="Ohm R.A."/>
            <person name="Patyshakuliyeva A."/>
            <person name="Rokas A."/>
            <person name="Ruiz-Duenas F.J."/>
            <person name="Sabat G."/>
            <person name="Salamov A."/>
            <person name="Samejima M."/>
            <person name="Schmutz J."/>
            <person name="Slot J.C."/>
            <person name="St John F."/>
            <person name="Stenlid J."/>
            <person name="Sun H."/>
            <person name="Sun S."/>
            <person name="Syed K."/>
            <person name="Tsang A."/>
            <person name="Wiebenga A."/>
            <person name="Young D."/>
            <person name="Pisabarro A."/>
            <person name="Eastwood D.C."/>
            <person name="Martin F."/>
            <person name="Cullen D."/>
            <person name="Grigoriev I.V."/>
            <person name="Hibbett D.S."/>
        </authorList>
    </citation>
    <scope>NUCLEOTIDE SEQUENCE [LARGE SCALE GENOMIC DNA]</scope>
    <source>
        <strain evidence="4">RWD-64-598 SS2</strain>
    </source>
</reference>
<evidence type="ECO:0000259" key="2">
    <source>
        <dbReference type="Pfam" id="PF13229"/>
    </source>
</evidence>
<organism evidence="3 4">
    <name type="scientific">Coniophora puteana (strain RWD-64-598)</name>
    <name type="common">Brown rot fungus</name>
    <dbReference type="NCBI Taxonomy" id="741705"/>
    <lineage>
        <taxon>Eukaryota</taxon>
        <taxon>Fungi</taxon>
        <taxon>Dikarya</taxon>
        <taxon>Basidiomycota</taxon>
        <taxon>Agaricomycotina</taxon>
        <taxon>Agaricomycetes</taxon>
        <taxon>Agaricomycetidae</taxon>
        <taxon>Boletales</taxon>
        <taxon>Coniophorineae</taxon>
        <taxon>Coniophoraceae</taxon>
        <taxon>Coniophora</taxon>
    </lineage>
</organism>
<feature type="domain" description="Right handed beta helix" evidence="2">
    <location>
        <begin position="186"/>
        <end position="263"/>
    </location>
</feature>
<dbReference type="Proteomes" id="UP000053558">
    <property type="component" value="Unassembled WGS sequence"/>
</dbReference>
<sequence>MAPGFLEKRLSRFVERRSSCVSSQPTNTVTDRLNAVFASNKTGQVLSLCPNQQYYITEPIAFTAPNQEISTQGYPTDNSRATLVVSGAIVNLTGHTVAVEGSCLNCNGVKLRNVQINGTRLGGLPVAGGANIEMGGPNANQLIEYVHSYDPRGWSCLHVSEGYDNCTGAVVQYNEIGPAGAAEWDQWADGISVACMNSQVKGNLVNNPTDGGIVLFGSPGTRVENNTIWAQTQPLLGGINLVDVVPFGGDFNGVVVTNNTIAGGFATTPNNGSSRYGENPNDVLIKIGIAIGPRVWFGGKYNNNVSTGGTVINNEITGALTYGIAMASATNFTVENNFLHTNYSFIGTKGPNCSTSVAPPTPFLFDLTNVNTSSVQGAFANNSASYLVCMVPPPVSDAIWPFGGDPTATDGTPPVPPPEPNVARPAAHGIRESGGDIAGIVVGTLGGVAVVAAAAYVIRRWAIRRAVRNQKLRPM</sequence>
<dbReference type="SUPFAM" id="SSF51126">
    <property type="entry name" value="Pectin lyase-like"/>
    <property type="match status" value="1"/>
</dbReference>
<comment type="caution">
    <text evidence="3">The sequence shown here is derived from an EMBL/GenBank/DDBJ whole genome shotgun (WGS) entry which is preliminary data.</text>
</comment>
<dbReference type="InterPro" id="IPR039448">
    <property type="entry name" value="Beta_helix"/>
</dbReference>
<protein>
    <recommendedName>
        <fullName evidence="2">Right handed beta helix domain-containing protein</fullName>
    </recommendedName>
</protein>
<dbReference type="Pfam" id="PF13229">
    <property type="entry name" value="Beta_helix"/>
    <property type="match status" value="1"/>
</dbReference>
<feature type="transmembrane region" description="Helical" evidence="1">
    <location>
        <begin position="437"/>
        <end position="458"/>
    </location>
</feature>
<gene>
    <name evidence="3" type="ORF">CONPUDRAFT_139719</name>
</gene>
<evidence type="ECO:0000256" key="1">
    <source>
        <dbReference type="SAM" id="Phobius"/>
    </source>
</evidence>
<dbReference type="KEGG" id="cput:CONPUDRAFT_139719"/>